<keyword evidence="1" id="KW-0472">Membrane</keyword>
<evidence type="ECO:0000313" key="2">
    <source>
        <dbReference type="EMBL" id="KAL1250949.1"/>
    </source>
</evidence>
<evidence type="ECO:0000256" key="1">
    <source>
        <dbReference type="SAM" id="Phobius"/>
    </source>
</evidence>
<evidence type="ECO:0000313" key="3">
    <source>
        <dbReference type="Proteomes" id="UP001558613"/>
    </source>
</evidence>
<proteinExistence type="predicted"/>
<sequence>MVNYGLVSAKNELVPLKSISVEVVFTGSVATVPHSAVCECGRATLETLFVFLIAMMLLSATSVPRSESRRLWQRCKKGRKWV</sequence>
<dbReference type="EMBL" id="JAYMGO010000022">
    <property type="protein sequence ID" value="KAL1250949.1"/>
    <property type="molecule type" value="Genomic_DNA"/>
</dbReference>
<accession>A0ABR3LGY4</accession>
<organism evidence="2 3">
    <name type="scientific">Cirrhinus molitorella</name>
    <name type="common">mud carp</name>
    <dbReference type="NCBI Taxonomy" id="172907"/>
    <lineage>
        <taxon>Eukaryota</taxon>
        <taxon>Metazoa</taxon>
        <taxon>Chordata</taxon>
        <taxon>Craniata</taxon>
        <taxon>Vertebrata</taxon>
        <taxon>Euteleostomi</taxon>
        <taxon>Actinopterygii</taxon>
        <taxon>Neopterygii</taxon>
        <taxon>Teleostei</taxon>
        <taxon>Ostariophysi</taxon>
        <taxon>Cypriniformes</taxon>
        <taxon>Cyprinidae</taxon>
        <taxon>Labeoninae</taxon>
        <taxon>Labeonini</taxon>
        <taxon>Cirrhinus</taxon>
    </lineage>
</organism>
<keyword evidence="3" id="KW-1185">Reference proteome</keyword>
<comment type="caution">
    <text evidence="2">The sequence shown here is derived from an EMBL/GenBank/DDBJ whole genome shotgun (WGS) entry which is preliminary data.</text>
</comment>
<reference evidence="2 3" key="1">
    <citation type="submission" date="2023-09" db="EMBL/GenBank/DDBJ databases">
        <authorList>
            <person name="Wang M."/>
        </authorList>
    </citation>
    <scope>NUCLEOTIDE SEQUENCE [LARGE SCALE GENOMIC DNA]</scope>
    <source>
        <strain evidence="2">GT-2023</strain>
        <tissue evidence="2">Liver</tissue>
    </source>
</reference>
<protein>
    <submittedName>
        <fullName evidence="2">Uncharacterized protein</fullName>
    </submittedName>
</protein>
<dbReference type="Proteomes" id="UP001558613">
    <property type="component" value="Unassembled WGS sequence"/>
</dbReference>
<keyword evidence="1" id="KW-1133">Transmembrane helix</keyword>
<feature type="transmembrane region" description="Helical" evidence="1">
    <location>
        <begin position="47"/>
        <end position="64"/>
    </location>
</feature>
<gene>
    <name evidence="2" type="ORF">QQF64_018745</name>
</gene>
<keyword evidence="1" id="KW-0812">Transmembrane</keyword>
<name>A0ABR3LGY4_9TELE</name>